<gene>
    <name evidence="9" type="ORF">FHX40_3209</name>
</gene>
<feature type="transmembrane region" description="Helical" evidence="7">
    <location>
        <begin position="717"/>
        <end position="737"/>
    </location>
</feature>
<keyword evidence="4 7" id="KW-1133">Transmembrane helix</keyword>
<feature type="transmembrane region" description="Helical" evidence="7">
    <location>
        <begin position="236"/>
        <end position="256"/>
    </location>
</feature>
<dbReference type="EMBL" id="VFPQ01000001">
    <property type="protein sequence ID" value="TQM76474.1"/>
    <property type="molecule type" value="Genomic_DNA"/>
</dbReference>
<feature type="transmembrane region" description="Helical" evidence="7">
    <location>
        <begin position="565"/>
        <end position="582"/>
    </location>
</feature>
<dbReference type="RefSeq" id="WP_142260353.1">
    <property type="nucleotide sequence ID" value="NZ_BMPV01000001.1"/>
</dbReference>
<dbReference type="PROSITE" id="PS50156">
    <property type="entry name" value="SSD"/>
    <property type="match status" value="1"/>
</dbReference>
<comment type="subcellular location">
    <subcellularLocation>
        <location evidence="1">Cell membrane</location>
        <topology evidence="1">Multi-pass membrane protein</topology>
    </subcellularLocation>
</comment>
<reference evidence="9 10" key="1">
    <citation type="submission" date="2019-06" db="EMBL/GenBank/DDBJ databases">
        <title>Sequencing the genomes of 1000 actinobacteria strains.</title>
        <authorList>
            <person name="Klenk H.-P."/>
        </authorList>
    </citation>
    <scope>NUCLEOTIDE SEQUENCE [LARGE SCALE GENOMIC DNA]</scope>
    <source>
        <strain evidence="9 10">DSM 43186</strain>
    </source>
</reference>
<evidence type="ECO:0000256" key="1">
    <source>
        <dbReference type="ARBA" id="ARBA00004651"/>
    </source>
</evidence>
<evidence type="ECO:0000256" key="3">
    <source>
        <dbReference type="ARBA" id="ARBA00022692"/>
    </source>
</evidence>
<feature type="transmembrane region" description="Helical" evidence="7">
    <location>
        <begin position="644"/>
        <end position="668"/>
    </location>
</feature>
<feature type="region of interest" description="Disordered" evidence="6">
    <location>
        <begin position="769"/>
        <end position="793"/>
    </location>
</feature>
<evidence type="ECO:0000313" key="10">
    <source>
        <dbReference type="Proteomes" id="UP000319213"/>
    </source>
</evidence>
<keyword evidence="5 7" id="KW-0472">Membrane</keyword>
<dbReference type="OrthoDB" id="7051771at2"/>
<evidence type="ECO:0000259" key="8">
    <source>
        <dbReference type="PROSITE" id="PS50156"/>
    </source>
</evidence>
<keyword evidence="2" id="KW-1003">Cell membrane</keyword>
<dbReference type="GO" id="GO:0005886">
    <property type="term" value="C:plasma membrane"/>
    <property type="evidence" value="ECO:0007669"/>
    <property type="project" value="UniProtKB-SubCell"/>
</dbReference>
<feature type="domain" description="SSD" evidence="8">
    <location>
        <begin position="205"/>
        <end position="334"/>
    </location>
</feature>
<feature type="transmembrane region" description="Helical" evidence="7">
    <location>
        <begin position="594"/>
        <end position="614"/>
    </location>
</feature>
<keyword evidence="10" id="KW-1185">Reference proteome</keyword>
<organism evidence="9 10">
    <name type="scientific">Thermopolyspora flexuosa</name>
    <dbReference type="NCBI Taxonomy" id="103836"/>
    <lineage>
        <taxon>Bacteria</taxon>
        <taxon>Bacillati</taxon>
        <taxon>Actinomycetota</taxon>
        <taxon>Actinomycetes</taxon>
        <taxon>Streptosporangiales</taxon>
        <taxon>Streptosporangiaceae</taxon>
        <taxon>Thermopolyspora</taxon>
    </lineage>
</organism>
<dbReference type="SUPFAM" id="SSF82866">
    <property type="entry name" value="Multidrug efflux transporter AcrB transmembrane domain"/>
    <property type="match status" value="2"/>
</dbReference>
<proteinExistence type="predicted"/>
<protein>
    <submittedName>
        <fullName evidence="9">RND superfamily putative drug exporter</fullName>
    </submittedName>
</protein>
<dbReference type="AlphaFoldDB" id="A0A543J0X0"/>
<feature type="transmembrane region" description="Helical" evidence="7">
    <location>
        <begin position="277"/>
        <end position="303"/>
    </location>
</feature>
<evidence type="ECO:0000256" key="2">
    <source>
        <dbReference type="ARBA" id="ARBA00022475"/>
    </source>
</evidence>
<comment type="caution">
    <text evidence="9">The sequence shown here is derived from an EMBL/GenBank/DDBJ whole genome shotgun (WGS) entry which is preliminary data.</text>
</comment>
<dbReference type="PANTHER" id="PTHR33406">
    <property type="entry name" value="MEMBRANE PROTEIN MJ1562-RELATED"/>
    <property type="match status" value="1"/>
</dbReference>
<dbReference type="Gene3D" id="1.20.1640.10">
    <property type="entry name" value="Multidrug efflux transporter AcrB transmembrane domain"/>
    <property type="match status" value="2"/>
</dbReference>
<name>A0A543J0X0_9ACTN</name>
<dbReference type="InterPro" id="IPR004869">
    <property type="entry name" value="MMPL_dom"/>
</dbReference>
<evidence type="ECO:0000256" key="4">
    <source>
        <dbReference type="ARBA" id="ARBA00022989"/>
    </source>
</evidence>
<dbReference type="Pfam" id="PF03176">
    <property type="entry name" value="MMPL"/>
    <property type="match status" value="3"/>
</dbReference>
<feature type="transmembrane region" description="Helical" evidence="7">
    <location>
        <begin position="375"/>
        <end position="393"/>
    </location>
</feature>
<sequence>MTAFLRRLGDWCGRHGVLVLALWIALTGGVMGARLVFGAPVNNSVVIPGSDAQVAHDLIRERFDAHTGGGRTAQLVIYSPDRPLTDKEPKKAVEAAMEAIRAIPEVVKVETPYRMGGMSSSLRIGLITVRIESDDPFGSSSTASPVSLDELVAAAAPATRAGIEVVPIDNSTPADKEIKTGTSEMIGVGIALLVLMFAFGTLVAALIPIFTALFSVAFGLGVIGLLGHVIDVPSQASVMATMIGIGVGIDYALFLISRHRRLLADGVPLRESIARTTAGSGGAVLFAGGTVVIALSALFLAGFPLLQTLGVLTGISVVSAVLTSLTLVPALLGLLGHRINALRIPIVGPRRTGRDEPATGWAALGDWVAGRPWRVLIAATLVLAALTAPMLGLKLGALDDGYAGEGTTTRRAYELMSAGFGPGAVAPMIVAAELDRPVPESDRPAAGSDDEADGDAATKKSAKKSGSDVSGTERTDTVKDPVVRELRERIEEVDGVVFVDNPRISRDGTTALFSVVSRYAPSDERAVEVVERIRNVVVPGATVHVGGEVAGLADAGERITSRTPLVIAVVVLLSAFLLLLAFRAPLVAVKAAVMNLVSLGAAFGALALVFSYGLGSRLVGMDPPPSANSSPVEVLFFTVPIDNYVPVILFAVLFGLSMDYEVFLLTAVRQSYLRHGDNRRAVAEGLGATGRVITSAALIMVAVFVAFVAYPDPLVKVFGVGLAVAIAVDATLIRGFLVPSTMVLLGRLNWWCPRWLDRILPPLAVAEHHDDEPAPAPEPERPLVGAGRGRHRA</sequence>
<dbReference type="PANTHER" id="PTHR33406:SF13">
    <property type="entry name" value="MEMBRANE PROTEIN YDFJ"/>
    <property type="match status" value="1"/>
</dbReference>
<feature type="transmembrane region" description="Helical" evidence="7">
    <location>
        <begin position="185"/>
        <end position="207"/>
    </location>
</feature>
<feature type="transmembrane region" description="Helical" evidence="7">
    <location>
        <begin position="688"/>
        <end position="711"/>
    </location>
</feature>
<evidence type="ECO:0000313" key="9">
    <source>
        <dbReference type="EMBL" id="TQM76474.1"/>
    </source>
</evidence>
<evidence type="ECO:0000256" key="6">
    <source>
        <dbReference type="SAM" id="MobiDB-lite"/>
    </source>
</evidence>
<feature type="transmembrane region" description="Helical" evidence="7">
    <location>
        <begin position="309"/>
        <end position="335"/>
    </location>
</feature>
<dbReference type="InterPro" id="IPR050545">
    <property type="entry name" value="Mycobact_MmpL"/>
</dbReference>
<evidence type="ECO:0000256" key="5">
    <source>
        <dbReference type="ARBA" id="ARBA00023136"/>
    </source>
</evidence>
<accession>A0A543J0X0</accession>
<dbReference type="InterPro" id="IPR000731">
    <property type="entry name" value="SSD"/>
</dbReference>
<evidence type="ECO:0000256" key="7">
    <source>
        <dbReference type="SAM" id="Phobius"/>
    </source>
</evidence>
<feature type="compositionally biased region" description="Basic and acidic residues" evidence="6">
    <location>
        <begin position="471"/>
        <end position="480"/>
    </location>
</feature>
<feature type="region of interest" description="Disordered" evidence="6">
    <location>
        <begin position="437"/>
        <end position="480"/>
    </location>
</feature>
<dbReference type="Proteomes" id="UP000319213">
    <property type="component" value="Unassembled WGS sequence"/>
</dbReference>
<keyword evidence="3 7" id="KW-0812">Transmembrane</keyword>